<name>A0AB38HSL4_9HYPH</name>
<dbReference type="InterPro" id="IPR003018">
    <property type="entry name" value="GAF"/>
</dbReference>
<sequence>MAYLLPQNERVRLDKLHSLAVLTPEDDPILDTLVEIGCISAKMPIGSIALLDAEWLWFKANRGLTEKKIPRDHAFCNYTILDDTPLVIPDAEKDSRFSDNPFVRGKEHIRFYAGVPIEVEPGIRIGCLCVLDRKPRELDRDAMQILRWLADCAAERLRQRGNARLLEFFSARRRDQLKASLKMIDAAKIALAQNAFTLFYQPKYELRTRRRVGFEALLRWRQADGSTLAPAAFAEALDDPEFSRRIGSYVLAEAISQAKTWQRAGFEFGHIAINVSSSQFANEEGKMAFADEVMVATKCASLSPSRLHIEVTEGVLLSRVENHVAKQLAQLRATGFKVAFDDFGTGFASLIHLKELEYDQIKIDGSFVRAMISSEGDMAIVKAVVGLARNLGKEVVAEGIETEAELSALIEMGCGYGQGYLLGRPTAASGVTEVVGNAK</sequence>
<organism evidence="2 3">
    <name type="scientific">Rhizobium ruizarguesonis</name>
    <dbReference type="NCBI Taxonomy" id="2081791"/>
    <lineage>
        <taxon>Bacteria</taxon>
        <taxon>Pseudomonadati</taxon>
        <taxon>Pseudomonadota</taxon>
        <taxon>Alphaproteobacteria</taxon>
        <taxon>Hyphomicrobiales</taxon>
        <taxon>Rhizobiaceae</taxon>
        <taxon>Rhizobium/Agrobacterium group</taxon>
        <taxon>Rhizobium</taxon>
    </lineage>
</organism>
<accession>A0AB38HSL4</accession>
<proteinExistence type="predicted"/>
<evidence type="ECO:0000259" key="1">
    <source>
        <dbReference type="PROSITE" id="PS50883"/>
    </source>
</evidence>
<dbReference type="SUPFAM" id="SSF141868">
    <property type="entry name" value="EAL domain-like"/>
    <property type="match status" value="1"/>
</dbReference>
<dbReference type="CDD" id="cd01948">
    <property type="entry name" value="EAL"/>
    <property type="match status" value="1"/>
</dbReference>
<dbReference type="Pfam" id="PF00563">
    <property type="entry name" value="EAL"/>
    <property type="match status" value="1"/>
</dbReference>
<dbReference type="SMART" id="SM00065">
    <property type="entry name" value="GAF"/>
    <property type="match status" value="1"/>
</dbReference>
<reference evidence="2 3" key="1">
    <citation type="submission" date="2019-02" db="EMBL/GenBank/DDBJ databases">
        <title>The genomic architecture of introgression among sibling species of bacteria.</title>
        <authorList>
            <person name="Cavassim M.I.A."/>
            <person name="Moeskjaer S."/>
            <person name="Moslemi C."/>
            <person name="Fields B."/>
            <person name="Bachmann A."/>
            <person name="Vilhjalmsson B."/>
            <person name="Schierup M.H."/>
            <person name="Young J.P.W."/>
            <person name="Andersen S.U."/>
        </authorList>
    </citation>
    <scope>NUCLEOTIDE SEQUENCE [LARGE SCALE GENOMIC DNA]</scope>
    <source>
        <strain evidence="2 3">SM92</strain>
    </source>
</reference>
<evidence type="ECO:0000313" key="3">
    <source>
        <dbReference type="Proteomes" id="UP000294215"/>
    </source>
</evidence>
<dbReference type="InterPro" id="IPR035919">
    <property type="entry name" value="EAL_sf"/>
</dbReference>
<dbReference type="InterPro" id="IPR050706">
    <property type="entry name" value="Cyclic-di-GMP_PDE-like"/>
</dbReference>
<dbReference type="AlphaFoldDB" id="A0AB38HSL4"/>
<comment type="caution">
    <text evidence="2">The sequence shown here is derived from an EMBL/GenBank/DDBJ whole genome shotgun (WGS) entry which is preliminary data.</text>
</comment>
<protein>
    <submittedName>
        <fullName evidence="2">EAL domain-containing protein</fullName>
    </submittedName>
</protein>
<dbReference type="PANTHER" id="PTHR33121">
    <property type="entry name" value="CYCLIC DI-GMP PHOSPHODIESTERASE PDEF"/>
    <property type="match status" value="1"/>
</dbReference>
<feature type="domain" description="EAL" evidence="1">
    <location>
        <begin position="180"/>
        <end position="439"/>
    </location>
</feature>
<dbReference type="SMART" id="SM00052">
    <property type="entry name" value="EAL"/>
    <property type="match status" value="1"/>
</dbReference>
<dbReference type="Gene3D" id="3.20.20.450">
    <property type="entry name" value="EAL domain"/>
    <property type="match status" value="1"/>
</dbReference>
<dbReference type="SUPFAM" id="SSF55781">
    <property type="entry name" value="GAF domain-like"/>
    <property type="match status" value="1"/>
</dbReference>
<dbReference type="RefSeq" id="WP_130817789.1">
    <property type="nucleotide sequence ID" value="NZ_SIMR01000010.1"/>
</dbReference>
<dbReference type="InterPro" id="IPR001633">
    <property type="entry name" value="EAL_dom"/>
</dbReference>
<dbReference type="InterPro" id="IPR029016">
    <property type="entry name" value="GAF-like_dom_sf"/>
</dbReference>
<dbReference type="PANTHER" id="PTHR33121:SF70">
    <property type="entry name" value="SIGNALING PROTEIN YKOW"/>
    <property type="match status" value="1"/>
</dbReference>
<evidence type="ECO:0000313" key="2">
    <source>
        <dbReference type="EMBL" id="TBC01445.1"/>
    </source>
</evidence>
<gene>
    <name evidence="2" type="ORF">ELH40_38350</name>
</gene>
<dbReference type="EMBL" id="SIMR01000010">
    <property type="protein sequence ID" value="TBC01445.1"/>
    <property type="molecule type" value="Genomic_DNA"/>
</dbReference>
<dbReference type="PROSITE" id="PS50883">
    <property type="entry name" value="EAL"/>
    <property type="match status" value="1"/>
</dbReference>
<dbReference type="Gene3D" id="3.30.450.40">
    <property type="match status" value="1"/>
</dbReference>
<dbReference type="Proteomes" id="UP000294215">
    <property type="component" value="Unassembled WGS sequence"/>
</dbReference>
<dbReference type="GO" id="GO:0071111">
    <property type="term" value="F:cyclic-guanylate-specific phosphodiesterase activity"/>
    <property type="evidence" value="ECO:0007669"/>
    <property type="project" value="InterPro"/>
</dbReference>